<evidence type="ECO:0000313" key="1">
    <source>
        <dbReference type="EMBL" id="MCT8988289.1"/>
    </source>
</evidence>
<keyword evidence="2" id="KW-1185">Reference proteome</keyword>
<gene>
    <name evidence="1" type="ORF">N4T56_19935</name>
</gene>
<protein>
    <submittedName>
        <fullName evidence="1">Uncharacterized protein</fullName>
    </submittedName>
</protein>
<name>A0ABT2P6K1_9GAMM</name>
<dbReference type="RefSeq" id="WP_261734398.1">
    <property type="nucleotide sequence ID" value="NZ_JAODOQ010000001.1"/>
</dbReference>
<evidence type="ECO:0000313" key="2">
    <source>
        <dbReference type="Proteomes" id="UP001431192"/>
    </source>
</evidence>
<proteinExistence type="predicted"/>
<reference evidence="1" key="1">
    <citation type="submission" date="2022-09" db="EMBL/GenBank/DDBJ databases">
        <title>Shewanella sp. KJ10-1 sp.nov, isolated from marine algae.</title>
        <authorList>
            <person name="Butt M."/>
            <person name="Lee J.K."/>
            <person name="Kim J.M."/>
            <person name="Choi D.G."/>
        </authorList>
    </citation>
    <scope>NUCLEOTIDE SEQUENCE</scope>
    <source>
        <strain evidence="1">KJ10-1</strain>
    </source>
</reference>
<sequence length="133" mass="15053">MNGTSFLPYEWKSSVSFKDYVNDELNRYLTSKNYDAVAVCFAVRIAIEHHVYFLLSDTDGQEKFIAEHGTSNKLEVASNVGIDIPESYFLLGIIYNTNLHWNQGRDYVSPLVSKLIHPTIRQLIAHVASAVNS</sequence>
<dbReference type="EMBL" id="JAODOQ010000001">
    <property type="protein sequence ID" value="MCT8988289.1"/>
    <property type="molecule type" value="Genomic_DNA"/>
</dbReference>
<comment type="caution">
    <text evidence="1">The sequence shown here is derived from an EMBL/GenBank/DDBJ whole genome shotgun (WGS) entry which is preliminary data.</text>
</comment>
<organism evidence="1 2">
    <name type="scientific">Shewanella phaeophyticola</name>
    <dbReference type="NCBI Taxonomy" id="2978345"/>
    <lineage>
        <taxon>Bacteria</taxon>
        <taxon>Pseudomonadati</taxon>
        <taxon>Pseudomonadota</taxon>
        <taxon>Gammaproteobacteria</taxon>
        <taxon>Alteromonadales</taxon>
        <taxon>Shewanellaceae</taxon>
        <taxon>Shewanella</taxon>
    </lineage>
</organism>
<accession>A0ABT2P6K1</accession>
<dbReference type="Proteomes" id="UP001431192">
    <property type="component" value="Unassembled WGS sequence"/>
</dbReference>